<gene>
    <name evidence="1" type="ORF">HanXRQr2_Chr10g0454721</name>
</gene>
<evidence type="ECO:0000313" key="1">
    <source>
        <dbReference type="EMBL" id="KAF5787609.1"/>
    </source>
</evidence>
<dbReference type="EMBL" id="MNCJ02000325">
    <property type="protein sequence ID" value="KAF5787609.1"/>
    <property type="molecule type" value="Genomic_DNA"/>
</dbReference>
<sequence>MSLGKPNFRFKSNNHSRILSQRIVNGSHLSSILVFLSENIHFLFQYKSEGKLFGIVCFEILYNQSKG</sequence>
<accession>A0A9K3N5B4</accession>
<reference evidence="1" key="1">
    <citation type="journal article" date="2017" name="Nature">
        <title>The sunflower genome provides insights into oil metabolism, flowering and Asterid evolution.</title>
        <authorList>
            <person name="Badouin H."/>
            <person name="Gouzy J."/>
            <person name="Grassa C.J."/>
            <person name="Murat F."/>
            <person name="Staton S.E."/>
            <person name="Cottret L."/>
            <person name="Lelandais-Briere C."/>
            <person name="Owens G.L."/>
            <person name="Carrere S."/>
            <person name="Mayjonade B."/>
            <person name="Legrand L."/>
            <person name="Gill N."/>
            <person name="Kane N.C."/>
            <person name="Bowers J.E."/>
            <person name="Hubner S."/>
            <person name="Bellec A."/>
            <person name="Berard A."/>
            <person name="Berges H."/>
            <person name="Blanchet N."/>
            <person name="Boniface M.C."/>
            <person name="Brunel D."/>
            <person name="Catrice O."/>
            <person name="Chaidir N."/>
            <person name="Claudel C."/>
            <person name="Donnadieu C."/>
            <person name="Faraut T."/>
            <person name="Fievet G."/>
            <person name="Helmstetter N."/>
            <person name="King M."/>
            <person name="Knapp S.J."/>
            <person name="Lai Z."/>
            <person name="Le Paslier M.C."/>
            <person name="Lippi Y."/>
            <person name="Lorenzon L."/>
            <person name="Mandel J.R."/>
            <person name="Marage G."/>
            <person name="Marchand G."/>
            <person name="Marquand E."/>
            <person name="Bret-Mestries E."/>
            <person name="Morien E."/>
            <person name="Nambeesan S."/>
            <person name="Nguyen T."/>
            <person name="Pegot-Espagnet P."/>
            <person name="Pouilly N."/>
            <person name="Raftis F."/>
            <person name="Sallet E."/>
            <person name="Schiex T."/>
            <person name="Thomas J."/>
            <person name="Vandecasteele C."/>
            <person name="Vares D."/>
            <person name="Vear F."/>
            <person name="Vautrin S."/>
            <person name="Crespi M."/>
            <person name="Mangin B."/>
            <person name="Burke J.M."/>
            <person name="Salse J."/>
            <person name="Munos S."/>
            <person name="Vincourt P."/>
            <person name="Rieseberg L.H."/>
            <person name="Langlade N.B."/>
        </authorList>
    </citation>
    <scope>NUCLEOTIDE SEQUENCE</scope>
    <source>
        <tissue evidence="1">Leaves</tissue>
    </source>
</reference>
<comment type="caution">
    <text evidence="1">The sequence shown here is derived from an EMBL/GenBank/DDBJ whole genome shotgun (WGS) entry which is preliminary data.</text>
</comment>
<dbReference type="AlphaFoldDB" id="A0A9K3N5B4"/>
<dbReference type="Gramene" id="mRNA:HanXRQr2_Chr10g0454721">
    <property type="protein sequence ID" value="CDS:HanXRQr2_Chr10g0454721.1"/>
    <property type="gene ID" value="HanXRQr2_Chr10g0454721"/>
</dbReference>
<protein>
    <submittedName>
        <fullName evidence="1">Uncharacterized protein</fullName>
    </submittedName>
</protein>
<evidence type="ECO:0000313" key="2">
    <source>
        <dbReference type="Proteomes" id="UP000215914"/>
    </source>
</evidence>
<dbReference type="Proteomes" id="UP000215914">
    <property type="component" value="Unassembled WGS sequence"/>
</dbReference>
<keyword evidence="2" id="KW-1185">Reference proteome</keyword>
<organism evidence="1 2">
    <name type="scientific">Helianthus annuus</name>
    <name type="common">Common sunflower</name>
    <dbReference type="NCBI Taxonomy" id="4232"/>
    <lineage>
        <taxon>Eukaryota</taxon>
        <taxon>Viridiplantae</taxon>
        <taxon>Streptophyta</taxon>
        <taxon>Embryophyta</taxon>
        <taxon>Tracheophyta</taxon>
        <taxon>Spermatophyta</taxon>
        <taxon>Magnoliopsida</taxon>
        <taxon>eudicotyledons</taxon>
        <taxon>Gunneridae</taxon>
        <taxon>Pentapetalae</taxon>
        <taxon>asterids</taxon>
        <taxon>campanulids</taxon>
        <taxon>Asterales</taxon>
        <taxon>Asteraceae</taxon>
        <taxon>Asteroideae</taxon>
        <taxon>Heliantheae alliance</taxon>
        <taxon>Heliantheae</taxon>
        <taxon>Helianthus</taxon>
    </lineage>
</organism>
<reference evidence="1" key="2">
    <citation type="submission" date="2020-06" db="EMBL/GenBank/DDBJ databases">
        <title>Helianthus annuus Genome sequencing and assembly Release 2.</title>
        <authorList>
            <person name="Gouzy J."/>
            <person name="Langlade N."/>
            <person name="Munos S."/>
        </authorList>
    </citation>
    <scope>NUCLEOTIDE SEQUENCE</scope>
    <source>
        <tissue evidence="1">Leaves</tissue>
    </source>
</reference>
<proteinExistence type="predicted"/>
<name>A0A9K3N5B4_HELAN</name>